<dbReference type="EMBL" id="CAJFCW020000006">
    <property type="protein sequence ID" value="CAG9127254.1"/>
    <property type="molecule type" value="Genomic_DNA"/>
</dbReference>
<evidence type="ECO:0000256" key="1">
    <source>
        <dbReference type="SAM" id="MobiDB-lite"/>
    </source>
</evidence>
<feature type="region of interest" description="Disordered" evidence="1">
    <location>
        <begin position="709"/>
        <end position="748"/>
    </location>
</feature>
<dbReference type="OrthoDB" id="9449012at2759"/>
<feature type="region of interest" description="Disordered" evidence="1">
    <location>
        <begin position="250"/>
        <end position="270"/>
    </location>
</feature>
<dbReference type="GO" id="GO:0034472">
    <property type="term" value="P:snRNA 3'-end processing"/>
    <property type="evidence" value="ECO:0007669"/>
    <property type="project" value="TreeGrafter"/>
</dbReference>
<dbReference type="PANTHER" id="PTHR12957">
    <property type="entry name" value="DEAD/H BOX POLYPEPTIDE 26/DICE1-RELATED"/>
    <property type="match status" value="1"/>
</dbReference>
<dbReference type="Proteomes" id="UP000783686">
    <property type="component" value="Unassembled WGS sequence"/>
</dbReference>
<dbReference type="Pfam" id="PF25462">
    <property type="entry name" value="Beta-barrel_INTS6"/>
    <property type="match status" value="1"/>
</dbReference>
<comment type="caution">
    <text evidence="3">The sequence shown here is derived from an EMBL/GenBank/DDBJ whole genome shotgun (WGS) entry which is preliminary data.</text>
</comment>
<dbReference type="InterPro" id="IPR036465">
    <property type="entry name" value="vWFA_dom_sf"/>
</dbReference>
<dbReference type="CDD" id="cd00198">
    <property type="entry name" value="vWFA"/>
    <property type="match status" value="1"/>
</dbReference>
<dbReference type="GO" id="GO:0032039">
    <property type="term" value="C:integrator complex"/>
    <property type="evidence" value="ECO:0007669"/>
    <property type="project" value="TreeGrafter"/>
</dbReference>
<reference evidence="3" key="1">
    <citation type="submission" date="2020-09" db="EMBL/GenBank/DDBJ databases">
        <authorList>
            <person name="Kikuchi T."/>
        </authorList>
    </citation>
    <scope>NUCLEOTIDE SEQUENCE</scope>
    <source>
        <strain evidence="3">SH1</strain>
    </source>
</reference>
<dbReference type="PANTHER" id="PTHR12957:SF2">
    <property type="entry name" value="INTEGRATOR COMPLEX SUBUNIT 6"/>
    <property type="match status" value="1"/>
</dbReference>
<proteinExistence type="predicted"/>
<sequence>MTIIVFLIDNSGSMASKTVNGLSYMDFAKQFVEGFLKQRQRDPISKNDRYMLMGFEEYPFNVKSGWREAQSHFNEQLRQLRPSGSSSFVESLYNAIRFVNLNRVQTGIENYGYGRYPSFSEPVVFIAVVDYNSVDISEDYVKDGFPTLPQPLGDLTDEPFRWDHRLFVVGLDIPGHSPIRDLFEGLDEDAEEDVVDDSLSFSSPELKSFISRMNGKLYRMKTAKNMSGILDAVLQKIQVNGVFVRLSKHGADPQAPKNPIPEVPKETSEPKTGIYMVDGEAKDDYVPKNEQPSEPFKEEVVQENGDWKKSVVLFHRGNKVQSSGQSAWPIPEGFWPDQTVLQLPPRKVYPEILFRCEESEQVSLANFPFDKYEVESGPLTEHILSRRDPSSCWQLFVSNSYNKPGIGFPFGYIKAASNLQSVNVFVFPYNYPLLFAILEESKDERLRGTDEFKQKLERYFRTIPSYYVVPLRKVLVKYPISHPLLDDGKPFHFLHFSVMQSFSKAKTQGKEDFDKTCGEIQKMERRPFISASMALPMATVTRTTLPDTIAQKKIALLSSYKQQIQPLYKDVTIAITETRISKDTAQRFLNPYLIERDDIIDQLEKMRVNLELNFTNSSIPALEGGVPGQRIRLQHAEDLHAQPVQKMGDFNLYAKRLAEIGLAPLRDFEPPQAKPHAFGNPFKLDKKSMAIDEVPADLNEGPDTAQMLQQEKEKNEKSDKNGKENRKRAASEPVNGATPLKMPKRRVGPIDQNTLNRWRKRRNNGLTDSDASSVVSDVGYINDLDDNNSFAQPKRLRYAESEPGDVNLMICEDEDEEQDRQIIEETPKFMEIETNSMDYNEKEEKIKNKEEKISKKDENIGQNEVKTNDNAWRILETDRILPENDKRVAEIERRIAEKQQKAIELGKKMAEKDRKTNQKDNKQTEGQKKNGIDNAVESSSSSASSEDEEDRQERLLDDCFDNGKPNNGVGKKPVIKVPITTSDLPSCSKDPEVLVSPKKAVSYEEDTPRLSRNEEYQMKASIRIAIRNHSRSFDSYQTILKCTNKCSVRERFKMLQFAKSESTMHRLVEVERKLDQDLQNLAQCIQFDDDVRQSLADSHSLSSSTADSDEYLTD</sequence>
<protein>
    <recommendedName>
        <fullName evidence="2">VWFA domain-containing protein</fullName>
    </recommendedName>
</protein>
<dbReference type="SUPFAM" id="SSF53300">
    <property type="entry name" value="vWA-like"/>
    <property type="match status" value="1"/>
</dbReference>
<dbReference type="Pfam" id="PF13519">
    <property type="entry name" value="VWA_2"/>
    <property type="match status" value="1"/>
</dbReference>
<keyword evidence="4" id="KW-1185">Reference proteome</keyword>
<evidence type="ECO:0000259" key="2">
    <source>
        <dbReference type="PROSITE" id="PS50234"/>
    </source>
</evidence>
<dbReference type="AlphaFoldDB" id="A0A811LMU4"/>
<dbReference type="InterPro" id="IPR002035">
    <property type="entry name" value="VWF_A"/>
</dbReference>
<feature type="domain" description="VWFA" evidence="2">
    <location>
        <begin position="3"/>
        <end position="217"/>
    </location>
</feature>
<gene>
    <name evidence="3" type="ORF">BOKJ2_LOCUS13812</name>
</gene>
<evidence type="ECO:0000313" key="3">
    <source>
        <dbReference type="EMBL" id="CAD5229792.1"/>
    </source>
</evidence>
<dbReference type="InterPro" id="IPR057413">
    <property type="entry name" value="Beta-barrel_INTS6"/>
</dbReference>
<feature type="compositionally biased region" description="Basic and acidic residues" evidence="1">
    <location>
        <begin position="904"/>
        <end position="931"/>
    </location>
</feature>
<accession>A0A811LMU4</accession>
<dbReference type="InterPro" id="IPR051113">
    <property type="entry name" value="Integrator_subunit6"/>
</dbReference>
<organism evidence="3 4">
    <name type="scientific">Bursaphelenchus okinawaensis</name>
    <dbReference type="NCBI Taxonomy" id="465554"/>
    <lineage>
        <taxon>Eukaryota</taxon>
        <taxon>Metazoa</taxon>
        <taxon>Ecdysozoa</taxon>
        <taxon>Nematoda</taxon>
        <taxon>Chromadorea</taxon>
        <taxon>Rhabditida</taxon>
        <taxon>Tylenchina</taxon>
        <taxon>Tylenchomorpha</taxon>
        <taxon>Aphelenchoidea</taxon>
        <taxon>Aphelenchoididae</taxon>
        <taxon>Bursaphelenchus</taxon>
    </lineage>
</organism>
<dbReference type="Proteomes" id="UP000614601">
    <property type="component" value="Unassembled WGS sequence"/>
</dbReference>
<evidence type="ECO:0000313" key="4">
    <source>
        <dbReference type="Proteomes" id="UP000614601"/>
    </source>
</evidence>
<feature type="compositionally biased region" description="Basic and acidic residues" evidence="1">
    <location>
        <begin position="710"/>
        <end position="730"/>
    </location>
</feature>
<name>A0A811LMU4_9BILA</name>
<dbReference type="PROSITE" id="PS50234">
    <property type="entry name" value="VWFA"/>
    <property type="match status" value="1"/>
</dbReference>
<dbReference type="Gene3D" id="3.40.50.410">
    <property type="entry name" value="von Willebrand factor, type A domain"/>
    <property type="match status" value="1"/>
</dbReference>
<dbReference type="EMBL" id="CAJFDH010000006">
    <property type="protein sequence ID" value="CAD5229792.1"/>
    <property type="molecule type" value="Genomic_DNA"/>
</dbReference>
<feature type="region of interest" description="Disordered" evidence="1">
    <location>
        <begin position="904"/>
        <end position="971"/>
    </location>
</feature>